<keyword evidence="9" id="KW-1185">Reference proteome</keyword>
<evidence type="ECO:0000256" key="1">
    <source>
        <dbReference type="ARBA" id="ARBA00004141"/>
    </source>
</evidence>
<proteinExistence type="inferred from homology"/>
<feature type="transmembrane region" description="Helical" evidence="7">
    <location>
        <begin position="232"/>
        <end position="250"/>
    </location>
</feature>
<feature type="transmembrane region" description="Helical" evidence="7">
    <location>
        <begin position="583"/>
        <end position="611"/>
    </location>
</feature>
<feature type="transmembrane region" description="Helical" evidence="7">
    <location>
        <begin position="623"/>
        <end position="642"/>
    </location>
</feature>
<feature type="transmembrane region" description="Helical" evidence="7">
    <location>
        <begin position="292"/>
        <end position="314"/>
    </location>
</feature>
<dbReference type="PANTHER" id="PTHR31645">
    <property type="entry name" value="OLIGOPEPTIDE TRANSPORTER YGL114W-RELATED"/>
    <property type="match status" value="1"/>
</dbReference>
<dbReference type="InterPro" id="IPR004813">
    <property type="entry name" value="OPT"/>
</dbReference>
<evidence type="ECO:0000256" key="4">
    <source>
        <dbReference type="ARBA" id="ARBA00022692"/>
    </source>
</evidence>
<feature type="transmembrane region" description="Helical" evidence="7">
    <location>
        <begin position="407"/>
        <end position="427"/>
    </location>
</feature>
<keyword evidence="5 7" id="KW-1133">Transmembrane helix</keyword>
<keyword evidence="4 7" id="KW-0812">Transmembrane</keyword>
<organism evidence="8 9">
    <name type="scientific">Melanomma pulvis-pyrius CBS 109.77</name>
    <dbReference type="NCBI Taxonomy" id="1314802"/>
    <lineage>
        <taxon>Eukaryota</taxon>
        <taxon>Fungi</taxon>
        <taxon>Dikarya</taxon>
        <taxon>Ascomycota</taxon>
        <taxon>Pezizomycotina</taxon>
        <taxon>Dothideomycetes</taxon>
        <taxon>Pleosporomycetidae</taxon>
        <taxon>Pleosporales</taxon>
        <taxon>Melanommataceae</taxon>
        <taxon>Melanomma</taxon>
    </lineage>
</organism>
<comment type="similarity">
    <text evidence="2">Belongs to the oligopeptide OPT transporter family.</text>
</comment>
<dbReference type="PANTHER" id="PTHR31645:SF0">
    <property type="entry name" value="OLIGOPEPTIDE TRANSPORTER YGL114W-RELATED"/>
    <property type="match status" value="1"/>
</dbReference>
<feature type="transmembrane region" description="Helical" evidence="7">
    <location>
        <begin position="494"/>
        <end position="515"/>
    </location>
</feature>
<keyword evidence="6 7" id="KW-0472">Membrane</keyword>
<dbReference type="Pfam" id="PF03169">
    <property type="entry name" value="OPT"/>
    <property type="match status" value="1"/>
</dbReference>
<feature type="transmembrane region" description="Helical" evidence="7">
    <location>
        <begin position="44"/>
        <end position="63"/>
    </location>
</feature>
<dbReference type="NCBIfam" id="TIGR00728">
    <property type="entry name" value="OPT_sfam"/>
    <property type="match status" value="1"/>
</dbReference>
<evidence type="ECO:0000256" key="3">
    <source>
        <dbReference type="ARBA" id="ARBA00022448"/>
    </source>
</evidence>
<dbReference type="AlphaFoldDB" id="A0A6A6XRC6"/>
<reference evidence="8" key="1">
    <citation type="journal article" date="2020" name="Stud. Mycol.">
        <title>101 Dothideomycetes genomes: a test case for predicting lifestyles and emergence of pathogens.</title>
        <authorList>
            <person name="Haridas S."/>
            <person name="Albert R."/>
            <person name="Binder M."/>
            <person name="Bloem J."/>
            <person name="Labutti K."/>
            <person name="Salamov A."/>
            <person name="Andreopoulos B."/>
            <person name="Baker S."/>
            <person name="Barry K."/>
            <person name="Bills G."/>
            <person name="Bluhm B."/>
            <person name="Cannon C."/>
            <person name="Castanera R."/>
            <person name="Culley D."/>
            <person name="Daum C."/>
            <person name="Ezra D."/>
            <person name="Gonzalez J."/>
            <person name="Henrissat B."/>
            <person name="Kuo A."/>
            <person name="Liang C."/>
            <person name="Lipzen A."/>
            <person name="Lutzoni F."/>
            <person name="Magnuson J."/>
            <person name="Mondo S."/>
            <person name="Nolan M."/>
            <person name="Ohm R."/>
            <person name="Pangilinan J."/>
            <person name="Park H.-J."/>
            <person name="Ramirez L."/>
            <person name="Alfaro M."/>
            <person name="Sun H."/>
            <person name="Tritt A."/>
            <person name="Yoshinaga Y."/>
            <person name="Zwiers L.-H."/>
            <person name="Turgeon B."/>
            <person name="Goodwin S."/>
            <person name="Spatafora J."/>
            <person name="Crous P."/>
            <person name="Grigoriev I."/>
        </authorList>
    </citation>
    <scope>NUCLEOTIDE SEQUENCE</scope>
    <source>
        <strain evidence="8">CBS 109.77</strain>
    </source>
</reference>
<evidence type="ECO:0000256" key="6">
    <source>
        <dbReference type="ARBA" id="ARBA00023136"/>
    </source>
</evidence>
<feature type="transmembrane region" description="Helical" evidence="7">
    <location>
        <begin position="12"/>
        <end position="32"/>
    </location>
</feature>
<evidence type="ECO:0000313" key="8">
    <source>
        <dbReference type="EMBL" id="KAF2799116.1"/>
    </source>
</evidence>
<feature type="transmembrane region" description="Helical" evidence="7">
    <location>
        <begin position="70"/>
        <end position="93"/>
    </location>
</feature>
<evidence type="ECO:0000256" key="7">
    <source>
        <dbReference type="SAM" id="Phobius"/>
    </source>
</evidence>
<feature type="transmembrane region" description="Helical" evidence="7">
    <location>
        <begin position="550"/>
        <end position="571"/>
    </location>
</feature>
<dbReference type="EMBL" id="MU001770">
    <property type="protein sequence ID" value="KAF2799116.1"/>
    <property type="molecule type" value="Genomic_DNA"/>
</dbReference>
<dbReference type="OrthoDB" id="627262at2759"/>
<dbReference type="Proteomes" id="UP000799757">
    <property type="component" value="Unassembled WGS sequence"/>
</dbReference>
<comment type="subcellular location">
    <subcellularLocation>
        <location evidence="1">Membrane</location>
        <topology evidence="1">Multi-pass membrane protein</topology>
    </subcellularLocation>
</comment>
<dbReference type="GO" id="GO:0000329">
    <property type="term" value="C:fungal-type vacuole membrane"/>
    <property type="evidence" value="ECO:0007669"/>
    <property type="project" value="TreeGrafter"/>
</dbReference>
<keyword evidence="3" id="KW-0813">Transport</keyword>
<evidence type="ECO:0000256" key="2">
    <source>
        <dbReference type="ARBA" id="ARBA00008807"/>
    </source>
</evidence>
<name>A0A6A6XRC6_9PLEO</name>
<dbReference type="InterPro" id="IPR045035">
    <property type="entry name" value="YSL-like"/>
</dbReference>
<dbReference type="GO" id="GO:0035673">
    <property type="term" value="F:oligopeptide transmembrane transporter activity"/>
    <property type="evidence" value="ECO:0007669"/>
    <property type="project" value="InterPro"/>
</dbReference>
<accession>A0A6A6XRC6</accession>
<evidence type="ECO:0000256" key="5">
    <source>
        <dbReference type="ARBA" id="ARBA00022989"/>
    </source>
</evidence>
<feature type="transmembrane region" description="Helical" evidence="7">
    <location>
        <begin position="113"/>
        <end position="131"/>
    </location>
</feature>
<protein>
    <submittedName>
        <fullName evidence="8">OPT superfamily oligopeptide transporter</fullName>
    </submittedName>
</protein>
<sequence>MAGPARNFTLRAVVVGMLVGLIVNLSNTYYGLVAGASEQMPTVSVLFGYLAFSLSTKFGFAPLTKAETVLLMSTATATGCMTVTAGFAEFIPGIEYVLGPGDGGPMHLTWREMFIWALGLCFFGIVFAALLRKPLVSGPGLPWPGATATATVIKALHASDSKKSSDGLQEQVIADQYRDLEQTLSESRESPHQKLRLIASSAIWSGLLTTAMYFVPVTRNLPIFGRHIAKKWLWALNISPGLFGGGLIVGPVIGLHMMSGAIVGWGILSPYVTNKGWVSGHVSDWKDGSRAWLVWLSLAALTSDAIVKMVWICLQPLWHSYLKVLIHLKMTRPGMGADDHRTIVAYSPLHGGSDSTVPEATISDMTNSNKSRRSVNWNVLGIGFVISIVVCILATDNVFGAKIPWTNVLLAIVLSLPMGVVGIRSLGELDYNPQSGLTVSQLVFASLTPHSNRNAVIINVVSAAIATAGSSQTGDLAYDFKIGEMVGAAPGAQMYGQIIGSIFGCIVSCATYRIYTSNFPIPGPFLQIPTSFIQVRTAELLLGRGLPDGVAPFALAFSMFFSLATIVKMIFKDRWWQNLIPSGVSFALGIWVAPAVTVPRALGGVAAWYLLDVLTIPKATVEVLGSGLIVGESIGTLTYVVFKMWDLPQWGSD</sequence>
<gene>
    <name evidence="8" type="ORF">K505DRAFT_231723</name>
</gene>
<evidence type="ECO:0000313" key="9">
    <source>
        <dbReference type="Proteomes" id="UP000799757"/>
    </source>
</evidence>
<feature type="transmembrane region" description="Helical" evidence="7">
    <location>
        <begin position="375"/>
        <end position="395"/>
    </location>
</feature>